<dbReference type="Proteomes" id="UP000076871">
    <property type="component" value="Unassembled WGS sequence"/>
</dbReference>
<gene>
    <name evidence="9" type="ORF">LAESUDRAFT_734274</name>
</gene>
<dbReference type="PROSITE" id="PS51767">
    <property type="entry name" value="PEPTIDASE_A1"/>
    <property type="match status" value="1"/>
</dbReference>
<proteinExistence type="inferred from homology"/>
<feature type="transmembrane region" description="Helical" evidence="7">
    <location>
        <begin position="412"/>
        <end position="433"/>
    </location>
</feature>
<dbReference type="InterPro" id="IPR001969">
    <property type="entry name" value="Aspartic_peptidase_AS"/>
</dbReference>
<name>A0A165H959_9APHY</name>
<feature type="active site" evidence="3">
    <location>
        <position position="253"/>
    </location>
</feature>
<keyword evidence="7" id="KW-0472">Membrane</keyword>
<evidence type="ECO:0000313" key="9">
    <source>
        <dbReference type="EMBL" id="KZT11415.1"/>
    </source>
</evidence>
<accession>A0A165H959</accession>
<dbReference type="GO" id="GO:0006508">
    <property type="term" value="P:proteolysis"/>
    <property type="evidence" value="ECO:0007669"/>
    <property type="project" value="UniProtKB-KW"/>
</dbReference>
<evidence type="ECO:0000256" key="6">
    <source>
        <dbReference type="SAM" id="MobiDB-lite"/>
    </source>
</evidence>
<dbReference type="InterPro" id="IPR033121">
    <property type="entry name" value="PEPTIDASE_A1"/>
</dbReference>
<organism evidence="9 10">
    <name type="scientific">Laetiporus sulphureus 93-53</name>
    <dbReference type="NCBI Taxonomy" id="1314785"/>
    <lineage>
        <taxon>Eukaryota</taxon>
        <taxon>Fungi</taxon>
        <taxon>Dikarya</taxon>
        <taxon>Basidiomycota</taxon>
        <taxon>Agaricomycotina</taxon>
        <taxon>Agaricomycetes</taxon>
        <taxon>Polyporales</taxon>
        <taxon>Laetiporus</taxon>
    </lineage>
</organism>
<evidence type="ECO:0000256" key="1">
    <source>
        <dbReference type="ARBA" id="ARBA00007447"/>
    </source>
</evidence>
<evidence type="ECO:0000256" key="3">
    <source>
        <dbReference type="PIRSR" id="PIRSR601461-1"/>
    </source>
</evidence>
<dbReference type="SUPFAM" id="SSF50630">
    <property type="entry name" value="Acid proteases"/>
    <property type="match status" value="1"/>
</dbReference>
<keyword evidence="5 9" id="KW-0645">Protease</keyword>
<dbReference type="STRING" id="1314785.A0A165H959"/>
<dbReference type="Pfam" id="PF00026">
    <property type="entry name" value="Asp"/>
    <property type="match status" value="1"/>
</dbReference>
<dbReference type="OrthoDB" id="15189at2759"/>
<keyword evidence="5" id="KW-0378">Hydrolase</keyword>
<dbReference type="GO" id="GO:0004190">
    <property type="term" value="F:aspartic-type endopeptidase activity"/>
    <property type="evidence" value="ECO:0007669"/>
    <property type="project" value="UniProtKB-KW"/>
</dbReference>
<dbReference type="Gene3D" id="2.40.70.10">
    <property type="entry name" value="Acid Proteases"/>
    <property type="match status" value="2"/>
</dbReference>
<sequence length="443" mass="46835">MAASGASIPLTRVPRRPGSSPQGFNSAVSLSNANEFAYLVPVSIGGQNFMVLLDTGSSDLWVVSSNCVGQDCQGITKYNATASSSLSLTNASFHLQYLLGSVSGAIGTDTVALGSYEISSQVLALANATDGLDLSGTGYSGILGLSFPADASIPSTDGRTLAENVFASLNESNRFFAFQLGRNQTGSSFTIGQLDPAFANSSSDMNYLPVSSAGGSSYNYWKVPLQSLTINSTTFNLSKSDVQGSATPIAILDSGTTLILGPSSDVQRFWESVGDARNTDAGWQVRCNRAVVVGFILGDAGNQKEYVIDPSDISWEQGSGKQDGWCMGGIQANDGVFSGDWLLGDTFLRNVYVTHHAAIASRPPMVGLRGLTDPVSSLAHFRQDRGNDSTSPGQIYAQPYQSHDLTGADICGIATACGFVFGLFLTFIVHSCLQRYDRKRVAY</sequence>
<reference evidence="9 10" key="1">
    <citation type="journal article" date="2016" name="Mol. Biol. Evol.">
        <title>Comparative Genomics of Early-Diverging Mushroom-Forming Fungi Provides Insights into the Origins of Lignocellulose Decay Capabilities.</title>
        <authorList>
            <person name="Nagy L.G."/>
            <person name="Riley R."/>
            <person name="Tritt A."/>
            <person name="Adam C."/>
            <person name="Daum C."/>
            <person name="Floudas D."/>
            <person name="Sun H."/>
            <person name="Yadav J.S."/>
            <person name="Pangilinan J."/>
            <person name="Larsson K.H."/>
            <person name="Matsuura K."/>
            <person name="Barry K."/>
            <person name="Labutti K."/>
            <person name="Kuo R."/>
            <person name="Ohm R.A."/>
            <person name="Bhattacharya S.S."/>
            <person name="Shirouzu T."/>
            <person name="Yoshinaga Y."/>
            <person name="Martin F.M."/>
            <person name="Grigoriev I.V."/>
            <person name="Hibbett D.S."/>
        </authorList>
    </citation>
    <scope>NUCLEOTIDE SEQUENCE [LARGE SCALE GENOMIC DNA]</scope>
    <source>
        <strain evidence="9 10">93-53</strain>
    </source>
</reference>
<comment type="similarity">
    <text evidence="1 5">Belongs to the peptidase A1 family.</text>
</comment>
<dbReference type="PRINTS" id="PR00792">
    <property type="entry name" value="PEPSIN"/>
</dbReference>
<protein>
    <submittedName>
        <fullName evidence="9">Acid protease</fullName>
    </submittedName>
</protein>
<dbReference type="GeneID" id="63827527"/>
<dbReference type="InParanoid" id="A0A165H959"/>
<dbReference type="InterPro" id="IPR034164">
    <property type="entry name" value="Pepsin-like_dom"/>
</dbReference>
<evidence type="ECO:0000256" key="4">
    <source>
        <dbReference type="PIRSR" id="PIRSR601461-2"/>
    </source>
</evidence>
<evidence type="ECO:0000256" key="2">
    <source>
        <dbReference type="ARBA" id="ARBA00022750"/>
    </source>
</evidence>
<dbReference type="RefSeq" id="XP_040769155.1">
    <property type="nucleotide sequence ID" value="XM_040910498.1"/>
</dbReference>
<evidence type="ECO:0000256" key="5">
    <source>
        <dbReference type="RuleBase" id="RU000454"/>
    </source>
</evidence>
<keyword evidence="7" id="KW-0812">Transmembrane</keyword>
<feature type="disulfide bond" evidence="4">
    <location>
        <begin position="67"/>
        <end position="72"/>
    </location>
</feature>
<feature type="region of interest" description="Disordered" evidence="6">
    <location>
        <begin position="1"/>
        <end position="21"/>
    </location>
</feature>
<keyword evidence="2 5" id="KW-0064">Aspartyl protease</keyword>
<keyword evidence="10" id="KW-1185">Reference proteome</keyword>
<dbReference type="InterPro" id="IPR001461">
    <property type="entry name" value="Aspartic_peptidase_A1"/>
</dbReference>
<dbReference type="InterPro" id="IPR021109">
    <property type="entry name" value="Peptidase_aspartic_dom_sf"/>
</dbReference>
<evidence type="ECO:0000256" key="7">
    <source>
        <dbReference type="SAM" id="Phobius"/>
    </source>
</evidence>
<keyword evidence="7" id="KW-1133">Transmembrane helix</keyword>
<feature type="disulfide bond" evidence="4">
    <location>
        <begin position="287"/>
        <end position="326"/>
    </location>
</feature>
<dbReference type="AlphaFoldDB" id="A0A165H959"/>
<dbReference type="CDD" id="cd05471">
    <property type="entry name" value="pepsin_like"/>
    <property type="match status" value="1"/>
</dbReference>
<dbReference type="PROSITE" id="PS00141">
    <property type="entry name" value="ASP_PROTEASE"/>
    <property type="match status" value="2"/>
</dbReference>
<feature type="active site" evidence="3">
    <location>
        <position position="54"/>
    </location>
</feature>
<dbReference type="PANTHER" id="PTHR47966:SF57">
    <property type="entry name" value="PEPTIDASE A1 DOMAIN-CONTAINING PROTEIN"/>
    <property type="match status" value="1"/>
</dbReference>
<dbReference type="PANTHER" id="PTHR47966">
    <property type="entry name" value="BETA-SITE APP-CLEAVING ENZYME, ISOFORM A-RELATED"/>
    <property type="match status" value="1"/>
</dbReference>
<evidence type="ECO:0000259" key="8">
    <source>
        <dbReference type="PROSITE" id="PS51767"/>
    </source>
</evidence>
<evidence type="ECO:0000313" key="10">
    <source>
        <dbReference type="Proteomes" id="UP000076871"/>
    </source>
</evidence>
<keyword evidence="4" id="KW-1015">Disulfide bond</keyword>
<feature type="domain" description="Peptidase A1" evidence="8">
    <location>
        <begin position="38"/>
        <end position="369"/>
    </location>
</feature>
<dbReference type="EMBL" id="KV427607">
    <property type="protein sequence ID" value="KZT11415.1"/>
    <property type="molecule type" value="Genomic_DNA"/>
</dbReference>